<dbReference type="GO" id="GO:0005524">
    <property type="term" value="F:ATP binding"/>
    <property type="evidence" value="ECO:0007669"/>
    <property type="project" value="UniProtKB-KW"/>
</dbReference>
<dbReference type="EC" id="2.7.10.2" evidence="2"/>
<dbReference type="CDD" id="cd05387">
    <property type="entry name" value="BY-kinase"/>
    <property type="match status" value="1"/>
</dbReference>
<dbReference type="PANTHER" id="PTHR32309:SF13">
    <property type="entry name" value="FERRIC ENTEROBACTIN TRANSPORT PROTEIN FEPE"/>
    <property type="match status" value="1"/>
</dbReference>
<dbReference type="InterPro" id="IPR032807">
    <property type="entry name" value="GNVR"/>
</dbReference>
<keyword evidence="4" id="KW-0547">Nucleotide-binding</keyword>
<feature type="domain" description="AAA" evidence="11">
    <location>
        <begin position="568"/>
        <end position="690"/>
    </location>
</feature>
<dbReference type="Gene3D" id="3.40.50.300">
    <property type="entry name" value="P-loop containing nucleotide triphosphate hydrolases"/>
    <property type="match status" value="1"/>
</dbReference>
<evidence type="ECO:0000313" key="13">
    <source>
        <dbReference type="EMBL" id="KJD34641.1"/>
    </source>
</evidence>
<evidence type="ECO:0000256" key="10">
    <source>
        <dbReference type="SAM" id="Phobius"/>
    </source>
</evidence>
<dbReference type="PANTHER" id="PTHR32309">
    <property type="entry name" value="TYROSINE-PROTEIN KINASE"/>
    <property type="match status" value="1"/>
</dbReference>
<dbReference type="OrthoDB" id="9794577at2"/>
<dbReference type="EMBL" id="JTDV01000001">
    <property type="protein sequence ID" value="KJD34641.1"/>
    <property type="molecule type" value="Genomic_DNA"/>
</dbReference>
<dbReference type="PATRIC" id="fig|1382798.3.peg.481"/>
<dbReference type="Pfam" id="PF13614">
    <property type="entry name" value="AAA_31"/>
    <property type="match status" value="1"/>
</dbReference>
<evidence type="ECO:0000256" key="9">
    <source>
        <dbReference type="SAM" id="Coils"/>
    </source>
</evidence>
<evidence type="ECO:0000256" key="7">
    <source>
        <dbReference type="ARBA" id="ARBA00023137"/>
    </source>
</evidence>
<dbReference type="AlphaFoldDB" id="A0A0D7W667"/>
<keyword evidence="3" id="KW-0808">Transferase</keyword>
<feature type="coiled-coil region" evidence="9">
    <location>
        <begin position="258"/>
        <end position="292"/>
    </location>
</feature>
<dbReference type="InterPro" id="IPR025669">
    <property type="entry name" value="AAA_dom"/>
</dbReference>
<dbReference type="GO" id="GO:0004715">
    <property type="term" value="F:non-membrane spanning protein tyrosine kinase activity"/>
    <property type="evidence" value="ECO:0007669"/>
    <property type="project" value="UniProtKB-EC"/>
</dbReference>
<gene>
    <name evidence="13" type="ORF">PK35_02380</name>
</gene>
<feature type="transmembrane region" description="Helical" evidence="10">
    <location>
        <begin position="12"/>
        <end position="34"/>
    </location>
</feature>
<keyword evidence="10" id="KW-0812">Transmembrane</keyword>
<keyword evidence="6" id="KW-0067">ATP-binding</keyword>
<comment type="catalytic activity">
    <reaction evidence="8">
        <text>L-tyrosyl-[protein] + ATP = O-phospho-L-tyrosyl-[protein] + ADP + H(+)</text>
        <dbReference type="Rhea" id="RHEA:10596"/>
        <dbReference type="Rhea" id="RHEA-COMP:10136"/>
        <dbReference type="Rhea" id="RHEA-COMP:20101"/>
        <dbReference type="ChEBI" id="CHEBI:15378"/>
        <dbReference type="ChEBI" id="CHEBI:30616"/>
        <dbReference type="ChEBI" id="CHEBI:46858"/>
        <dbReference type="ChEBI" id="CHEBI:61978"/>
        <dbReference type="ChEBI" id="CHEBI:456216"/>
        <dbReference type="EC" id="2.7.10.2"/>
    </reaction>
</comment>
<evidence type="ECO:0000256" key="6">
    <source>
        <dbReference type="ARBA" id="ARBA00022840"/>
    </source>
</evidence>
<dbReference type="Proteomes" id="UP000032361">
    <property type="component" value="Unassembled WGS sequence"/>
</dbReference>
<evidence type="ECO:0000259" key="11">
    <source>
        <dbReference type="Pfam" id="PF13614"/>
    </source>
</evidence>
<organism evidence="13 14">
    <name type="scientific">Neotamlana nanhaiensis</name>
    <dbReference type="NCBI Taxonomy" id="1382798"/>
    <lineage>
        <taxon>Bacteria</taxon>
        <taxon>Pseudomonadati</taxon>
        <taxon>Bacteroidota</taxon>
        <taxon>Flavobacteriia</taxon>
        <taxon>Flavobacteriales</taxon>
        <taxon>Flavobacteriaceae</taxon>
        <taxon>Neotamlana</taxon>
    </lineage>
</organism>
<dbReference type="InterPro" id="IPR027417">
    <property type="entry name" value="P-loop_NTPase"/>
</dbReference>
<feature type="domain" description="Tyrosine-protein kinase G-rich" evidence="12">
    <location>
        <begin position="426"/>
        <end position="504"/>
    </location>
</feature>
<protein>
    <recommendedName>
        <fullName evidence="2">non-specific protein-tyrosine kinase</fullName>
        <ecNumber evidence="2">2.7.10.2</ecNumber>
    </recommendedName>
</protein>
<dbReference type="STRING" id="1382798.PK35_02380"/>
<feature type="transmembrane region" description="Helical" evidence="10">
    <location>
        <begin position="484"/>
        <end position="502"/>
    </location>
</feature>
<dbReference type="InterPro" id="IPR005702">
    <property type="entry name" value="Wzc-like_C"/>
</dbReference>
<evidence type="ECO:0000256" key="5">
    <source>
        <dbReference type="ARBA" id="ARBA00022777"/>
    </source>
</evidence>
<keyword evidence="7" id="KW-0829">Tyrosine-protein kinase</keyword>
<comment type="similarity">
    <text evidence="1">Belongs to the CpsD/CapB family.</text>
</comment>
<evidence type="ECO:0000313" key="14">
    <source>
        <dbReference type="Proteomes" id="UP000032361"/>
    </source>
</evidence>
<keyword evidence="9" id="KW-0175">Coiled coil</keyword>
<evidence type="ECO:0000259" key="12">
    <source>
        <dbReference type="Pfam" id="PF13807"/>
    </source>
</evidence>
<evidence type="ECO:0000256" key="8">
    <source>
        <dbReference type="ARBA" id="ARBA00051245"/>
    </source>
</evidence>
<proteinExistence type="inferred from homology"/>
<evidence type="ECO:0000256" key="4">
    <source>
        <dbReference type="ARBA" id="ARBA00022741"/>
    </source>
</evidence>
<reference evidence="13 14" key="1">
    <citation type="journal article" date="2015" name="Antonie Van Leeuwenhoek">
        <title>Tamlana nanhaiensis sp. nov., isolated from surface seawater collected from the South China Sea.</title>
        <authorList>
            <person name="Liu X."/>
            <person name="Lai Q."/>
            <person name="Du Y."/>
            <person name="Li G."/>
            <person name="Sun F."/>
            <person name="Shao Z."/>
        </authorList>
    </citation>
    <scope>NUCLEOTIDE SEQUENCE [LARGE SCALE GENOMIC DNA]</scope>
    <source>
        <strain evidence="13 14">FHC16</strain>
    </source>
</reference>
<comment type="caution">
    <text evidence="13">The sequence shown here is derived from an EMBL/GenBank/DDBJ whole genome shotgun (WGS) entry which is preliminary data.</text>
</comment>
<name>A0A0D7W667_9FLAO</name>
<accession>A0A0D7W667</accession>
<keyword evidence="14" id="KW-1185">Reference proteome</keyword>
<keyword evidence="5" id="KW-0418">Kinase</keyword>
<sequence>MEKNVIKIIAGYLKYWYLFLIGVLICVTLAFFYVRYKITPEYYIGGKVMLNDKEQGGGLQDFNNVGLIKKSSNIEDEIGVLRSYDLMKQTIEELGLMIGYYAEGRFSEIELYGREVPFKLDLIDSVPIAYGTLGSIISVDEYSYRIEKTDNDDDVVSNEVHNYGELVETNYGTFKIELKSEDFSAYGPVIVRFKNPQGVASKFNAKIQVYSINTNGGLLQLGLTDSKPQRGLDLINKLVDVYAQNSADNKNFLAKSTLKLIDERLELLTEDLNSAERDVENFKQSNDLTNVESDAGRFIALADGTERELADLRLRLNAIGALERGVVGASTGGAFKSISAYNIDDVMLRNAIATYNLEAERRNNLVSNTGTGNPLLPEIDSKLNQSLSLISQNVKSIKIELIKLQKELLNKLAQYRSRKASVPTAERALLEINRDQGIKNNLYLFLLQKREEEALSISVPFSDVRIVEAPKATGFPVNGAKTPVYLGAVLLGLFVPFAFVFIKDIMNTKIFTNEDIEAKTNTPIIGKISENNSKDVLVVSSSSVSPIAELFRLMRHNLRFLSQNKENKVIMVTSTKQGEGKTFVSINTAASLALTGKKVVVVGFDLRVPKLMKEIGMSYDKGLSDYIIDESIDEEQIISSYDKQDNMFFIGAGSIPPNPGELMLSSRVEQLITYLKQNYDYVIIDTPPIGKVSDAYSLAPFVNSTLFVVRYNYTKKEELAIVDEISRNDKLNSVMIVFNDVKLDKTSNIYSYGYGQQN</sequence>
<dbReference type="InterPro" id="IPR050445">
    <property type="entry name" value="Bact_polysacc_biosynth/exp"/>
</dbReference>
<dbReference type="SUPFAM" id="SSF52540">
    <property type="entry name" value="P-loop containing nucleoside triphosphate hydrolases"/>
    <property type="match status" value="1"/>
</dbReference>
<evidence type="ECO:0000256" key="3">
    <source>
        <dbReference type="ARBA" id="ARBA00022679"/>
    </source>
</evidence>
<dbReference type="Pfam" id="PF13807">
    <property type="entry name" value="GNVR"/>
    <property type="match status" value="1"/>
</dbReference>
<keyword evidence="10" id="KW-0472">Membrane</keyword>
<evidence type="ECO:0000256" key="2">
    <source>
        <dbReference type="ARBA" id="ARBA00011903"/>
    </source>
</evidence>
<keyword evidence="10" id="KW-1133">Transmembrane helix</keyword>
<dbReference type="GO" id="GO:0005886">
    <property type="term" value="C:plasma membrane"/>
    <property type="evidence" value="ECO:0007669"/>
    <property type="project" value="TreeGrafter"/>
</dbReference>
<evidence type="ECO:0000256" key="1">
    <source>
        <dbReference type="ARBA" id="ARBA00007316"/>
    </source>
</evidence>
<dbReference type="NCBIfam" id="TIGR01007">
    <property type="entry name" value="eps_fam"/>
    <property type="match status" value="1"/>
</dbReference>
<dbReference type="RefSeq" id="WP_044625027.1">
    <property type="nucleotide sequence ID" value="NZ_JTDV01000001.1"/>
</dbReference>